<sequence>MHGNKLAKRKLLFEFRCFWHKHTTGRLPKYLNLKEHTLSQRNKESEMDYLPFNYKQLVQKLAEIGSFTHESMCFRVNEKELQQYLPLIKQLYPESTDYDDLAKDWKYITDVANPRIKAAKEIPQEAAPTETDNTSARKRGNSLMSSFFSPKSKKQRVEARE</sequence>
<keyword evidence="3" id="KW-1185">Reference proteome</keyword>
<comment type="caution">
    <text evidence="2">The sequence shown here is derived from an EMBL/GenBank/DDBJ whole genome shotgun (WGS) entry which is preliminary data.</text>
</comment>
<organism evidence="2 3">
    <name type="scientific">Cichlidogyrus casuarinus</name>
    <dbReference type="NCBI Taxonomy" id="1844966"/>
    <lineage>
        <taxon>Eukaryota</taxon>
        <taxon>Metazoa</taxon>
        <taxon>Spiralia</taxon>
        <taxon>Lophotrochozoa</taxon>
        <taxon>Platyhelminthes</taxon>
        <taxon>Monogenea</taxon>
        <taxon>Monopisthocotylea</taxon>
        <taxon>Dactylogyridea</taxon>
        <taxon>Ancyrocephalidae</taxon>
        <taxon>Cichlidogyrus</taxon>
    </lineage>
</organism>
<evidence type="ECO:0000313" key="2">
    <source>
        <dbReference type="EMBL" id="KAL3309152.1"/>
    </source>
</evidence>
<dbReference type="AlphaFoldDB" id="A0ABD2PNT2"/>
<reference evidence="2 3" key="1">
    <citation type="submission" date="2024-11" db="EMBL/GenBank/DDBJ databases">
        <title>Adaptive evolution of stress response genes in parasites aligns with host niche diversity.</title>
        <authorList>
            <person name="Hahn C."/>
            <person name="Resl P."/>
        </authorList>
    </citation>
    <scope>NUCLEOTIDE SEQUENCE [LARGE SCALE GENOMIC DNA]</scope>
    <source>
        <strain evidence="2">EGGRZ-B1_66</strain>
        <tissue evidence="2">Body</tissue>
    </source>
</reference>
<protein>
    <submittedName>
        <fullName evidence="2">Chromatin assembly factor 1, subunit A</fullName>
    </submittedName>
</protein>
<proteinExistence type="predicted"/>
<evidence type="ECO:0000256" key="1">
    <source>
        <dbReference type="SAM" id="MobiDB-lite"/>
    </source>
</evidence>
<dbReference type="EMBL" id="JBJKFK010004234">
    <property type="protein sequence ID" value="KAL3309152.1"/>
    <property type="molecule type" value="Genomic_DNA"/>
</dbReference>
<name>A0ABD2PNT2_9PLAT</name>
<dbReference type="Proteomes" id="UP001626550">
    <property type="component" value="Unassembled WGS sequence"/>
</dbReference>
<feature type="region of interest" description="Disordered" evidence="1">
    <location>
        <begin position="119"/>
        <end position="161"/>
    </location>
</feature>
<evidence type="ECO:0000313" key="3">
    <source>
        <dbReference type="Proteomes" id="UP001626550"/>
    </source>
</evidence>
<gene>
    <name evidence="2" type="primary">CHAF1A_2</name>
    <name evidence="2" type="ORF">Ciccas_012303</name>
</gene>
<accession>A0ABD2PNT2</accession>